<keyword evidence="1" id="KW-0143">Chaperone</keyword>
<organism evidence="3 4">
    <name type="scientific">Nannochloropsis salina CCMP1776</name>
    <dbReference type="NCBI Taxonomy" id="1027361"/>
    <lineage>
        <taxon>Eukaryota</taxon>
        <taxon>Sar</taxon>
        <taxon>Stramenopiles</taxon>
        <taxon>Ochrophyta</taxon>
        <taxon>Eustigmatophyceae</taxon>
        <taxon>Eustigmatales</taxon>
        <taxon>Monodopsidaceae</taxon>
        <taxon>Microchloropsis</taxon>
        <taxon>Microchloropsis salina</taxon>
    </lineage>
</organism>
<reference evidence="3 4" key="1">
    <citation type="submission" date="2019-01" db="EMBL/GenBank/DDBJ databases">
        <title>Nuclear Genome Assembly of the Microalgal Biofuel strain Nannochloropsis salina CCMP1776.</title>
        <authorList>
            <person name="Hovde B."/>
        </authorList>
    </citation>
    <scope>NUCLEOTIDE SEQUENCE [LARGE SCALE GENOMIC DNA]</scope>
    <source>
        <strain evidence="3 4">CCMP1776</strain>
    </source>
</reference>
<evidence type="ECO:0000256" key="1">
    <source>
        <dbReference type="ARBA" id="ARBA00023186"/>
    </source>
</evidence>
<dbReference type="Proteomes" id="UP000355283">
    <property type="component" value="Unassembled WGS sequence"/>
</dbReference>
<comment type="similarity">
    <text evidence="2">Belongs to the POMP/UMP1 family.</text>
</comment>
<protein>
    <recommendedName>
        <fullName evidence="5">Proteasome maturation factor UMP1</fullName>
    </recommendedName>
</protein>
<keyword evidence="4" id="KW-1185">Reference proteome</keyword>
<dbReference type="PANTHER" id="PTHR12828:SF3">
    <property type="entry name" value="PROTEASOME MATURATION PROTEIN"/>
    <property type="match status" value="1"/>
</dbReference>
<proteinExistence type="inferred from homology"/>
<dbReference type="GO" id="GO:0005737">
    <property type="term" value="C:cytoplasm"/>
    <property type="evidence" value="ECO:0007669"/>
    <property type="project" value="TreeGrafter"/>
</dbReference>
<evidence type="ECO:0000256" key="2">
    <source>
        <dbReference type="ARBA" id="ARBA00043974"/>
    </source>
</evidence>
<gene>
    <name evidence="3" type="ORF">NSK_002197</name>
</gene>
<dbReference type="GO" id="GO:0005634">
    <property type="term" value="C:nucleus"/>
    <property type="evidence" value="ECO:0007669"/>
    <property type="project" value="TreeGrafter"/>
</dbReference>
<dbReference type="PANTHER" id="PTHR12828">
    <property type="entry name" value="PROTEASOME MATURATION PROTEIN UMP1"/>
    <property type="match status" value="1"/>
</dbReference>
<dbReference type="OrthoDB" id="15001at2759"/>
<evidence type="ECO:0008006" key="5">
    <source>
        <dbReference type="Google" id="ProtNLM"/>
    </source>
</evidence>
<accession>A0A4D9D514</accession>
<dbReference type="Pfam" id="PF05348">
    <property type="entry name" value="UMP1"/>
    <property type="match status" value="1"/>
</dbReference>
<name>A0A4D9D514_9STRA</name>
<dbReference type="InterPro" id="IPR008012">
    <property type="entry name" value="Ump1"/>
</dbReference>
<evidence type="ECO:0000313" key="4">
    <source>
        <dbReference type="Proteomes" id="UP000355283"/>
    </source>
</evidence>
<comment type="caution">
    <text evidence="3">The sequence shown here is derived from an EMBL/GenBank/DDBJ whole genome shotgun (WGS) entry which is preliminary data.</text>
</comment>
<dbReference type="EMBL" id="SDOX01000008">
    <property type="protein sequence ID" value="TFJ86540.1"/>
    <property type="molecule type" value="Genomic_DNA"/>
</dbReference>
<dbReference type="GO" id="GO:0043248">
    <property type="term" value="P:proteasome assembly"/>
    <property type="evidence" value="ECO:0007669"/>
    <property type="project" value="InterPro"/>
</dbReference>
<dbReference type="AlphaFoldDB" id="A0A4D9D514"/>
<evidence type="ECO:0000313" key="3">
    <source>
        <dbReference type="EMBL" id="TFJ86540.1"/>
    </source>
</evidence>
<sequence>MSFELDLALPVLKEPVDQMREGLKAGGFRSEAVAPHPVQAFQATRKEAEFQARLDTIAKLYGIAAAMRLKTERDILSRVCRAPGLPSSMVGLETVLGTDETIEFEDVLNDPQERPDMPLIPVHERMEARLGL</sequence>